<evidence type="ECO:0000313" key="6">
    <source>
        <dbReference type="EMBL" id="ROZ87938.1"/>
    </source>
</evidence>
<evidence type="ECO:0000256" key="1">
    <source>
        <dbReference type="ARBA" id="ARBA00022801"/>
    </source>
</evidence>
<keyword evidence="1 4" id="KW-0378">Hydrolase</keyword>
<evidence type="ECO:0000259" key="5">
    <source>
        <dbReference type="PROSITE" id="PS50122"/>
    </source>
</evidence>
<feature type="active site" evidence="4">
    <location>
        <position position="167"/>
    </location>
</feature>
<dbReference type="Proteomes" id="UP000275199">
    <property type="component" value="Unassembled WGS sequence"/>
</dbReference>
<reference evidence="6 7" key="1">
    <citation type="submission" date="2018-11" db="EMBL/GenBank/DDBJ databases">
        <authorList>
            <person name="Jang G.I."/>
            <person name="Hwang C.Y."/>
        </authorList>
    </citation>
    <scope>NUCLEOTIDE SEQUENCE [LARGE SCALE GENOMIC DNA]</scope>
    <source>
        <strain evidence="6 7">SSM26</strain>
    </source>
</reference>
<comment type="caution">
    <text evidence="6">The sequence shown here is derived from an EMBL/GenBank/DDBJ whole genome shotgun (WGS) entry which is preliminary data.</text>
</comment>
<protein>
    <recommendedName>
        <fullName evidence="2">protein-glutamate methylesterase</fullName>
        <ecNumber evidence="2">3.1.1.61</ecNumber>
    </recommendedName>
</protein>
<gene>
    <name evidence="6" type="ORF">EF096_03490</name>
</gene>
<name>A0ABX9XM44_9PSED</name>
<dbReference type="PANTHER" id="PTHR42872">
    <property type="entry name" value="PROTEIN-GLUTAMATE METHYLESTERASE/PROTEIN-GLUTAMINE GLUTAMINASE"/>
    <property type="match status" value="1"/>
</dbReference>
<evidence type="ECO:0000256" key="3">
    <source>
        <dbReference type="ARBA" id="ARBA00048267"/>
    </source>
</evidence>
<feature type="active site" evidence="4">
    <location>
        <position position="140"/>
    </location>
</feature>
<dbReference type="PROSITE" id="PS50122">
    <property type="entry name" value="CHEB"/>
    <property type="match status" value="1"/>
</dbReference>
<dbReference type="EC" id="3.1.1.61" evidence="2"/>
<keyword evidence="7" id="KW-1185">Reference proteome</keyword>
<proteinExistence type="predicted"/>
<dbReference type="PANTHER" id="PTHR42872:SF6">
    <property type="entry name" value="PROTEIN-GLUTAMATE METHYLESTERASE_PROTEIN-GLUTAMINE GLUTAMINASE"/>
    <property type="match status" value="1"/>
</dbReference>
<comment type="catalytic activity">
    <reaction evidence="3">
        <text>[protein]-L-glutamate 5-O-methyl ester + H2O = L-glutamyl-[protein] + methanol + H(+)</text>
        <dbReference type="Rhea" id="RHEA:23236"/>
        <dbReference type="Rhea" id="RHEA-COMP:10208"/>
        <dbReference type="Rhea" id="RHEA-COMP:10311"/>
        <dbReference type="ChEBI" id="CHEBI:15377"/>
        <dbReference type="ChEBI" id="CHEBI:15378"/>
        <dbReference type="ChEBI" id="CHEBI:17790"/>
        <dbReference type="ChEBI" id="CHEBI:29973"/>
        <dbReference type="ChEBI" id="CHEBI:82795"/>
        <dbReference type="EC" id="3.1.1.61"/>
    </reaction>
</comment>
<accession>A0ABX9XM44</accession>
<dbReference type="Gene3D" id="3.40.50.180">
    <property type="entry name" value="Methylesterase CheB, C-terminal domain"/>
    <property type="match status" value="1"/>
</dbReference>
<evidence type="ECO:0000256" key="2">
    <source>
        <dbReference type="ARBA" id="ARBA00039140"/>
    </source>
</evidence>
<evidence type="ECO:0000256" key="4">
    <source>
        <dbReference type="PROSITE-ProRule" id="PRU00050"/>
    </source>
</evidence>
<evidence type="ECO:0000313" key="7">
    <source>
        <dbReference type="Proteomes" id="UP000275199"/>
    </source>
</evidence>
<feature type="domain" description="CheB-type methylesterase" evidence="5">
    <location>
        <begin position="137"/>
        <end position="318"/>
    </location>
</feature>
<dbReference type="EMBL" id="RKKU01000002">
    <property type="protein sequence ID" value="ROZ87938.1"/>
    <property type="molecule type" value="Genomic_DNA"/>
</dbReference>
<dbReference type="InterPro" id="IPR035909">
    <property type="entry name" value="CheB_C"/>
</dbReference>
<dbReference type="SUPFAM" id="SSF52738">
    <property type="entry name" value="Methylesterase CheB, C-terminal domain"/>
    <property type="match status" value="1"/>
</dbReference>
<organism evidence="6 7">
    <name type="scientific">Pseudomonas neustonica</name>
    <dbReference type="NCBI Taxonomy" id="2487346"/>
    <lineage>
        <taxon>Bacteria</taxon>
        <taxon>Pseudomonadati</taxon>
        <taxon>Pseudomonadota</taxon>
        <taxon>Gammaproteobacteria</taxon>
        <taxon>Pseudomonadales</taxon>
        <taxon>Pseudomonadaceae</taxon>
        <taxon>Pseudomonas</taxon>
    </lineage>
</organism>
<dbReference type="InterPro" id="IPR000673">
    <property type="entry name" value="Sig_transdc_resp-reg_Me-estase"/>
</dbReference>
<dbReference type="Pfam" id="PF01339">
    <property type="entry name" value="CheB_methylest"/>
    <property type="match status" value="1"/>
</dbReference>
<feature type="active site" evidence="4">
    <location>
        <position position="260"/>
    </location>
</feature>
<keyword evidence="4" id="KW-0145">Chemotaxis</keyword>
<sequence>MSVSDSGVPAIALLAGNESKRNRLADVLTGFGYRLVFASDPAELDAGRLAQIETDAWLLELAEESPLADWLLEHSPVPVLLGVGDIPDVSDEEYPRWQRRLLGKLQPLLGAPPATDCLAPAIVPQLPHDVPSCVWVLGASLGGPAAVKRFLDILPAALPVAFIYAQHIDAGFEQQLPQILGRQNDWRIINCQPGAHLRRGDVLVAPVSRSLRFGSGGAVQLSDEAWPGLYRPSIEAVLDETVRAFGSASGVIVFSGMGEDGVGACGRLRQQGIEVWTQDEQSSACATMPKAVKDAGFSSREGSPEELAAALQHWLLQEWPLAL</sequence>